<evidence type="ECO:0000256" key="4">
    <source>
        <dbReference type="ARBA" id="ARBA00022771"/>
    </source>
</evidence>
<dbReference type="Pfam" id="PF00651">
    <property type="entry name" value="BTB"/>
    <property type="match status" value="1"/>
</dbReference>
<dbReference type="SMART" id="SM00355">
    <property type="entry name" value="ZnF_C2H2"/>
    <property type="match status" value="3"/>
</dbReference>
<dbReference type="InterPro" id="IPR050457">
    <property type="entry name" value="ZnFinger_BTB_dom_contain"/>
</dbReference>
<feature type="compositionally biased region" description="Polar residues" evidence="9">
    <location>
        <begin position="152"/>
        <end position="168"/>
    </location>
</feature>
<dbReference type="GO" id="GO:0008270">
    <property type="term" value="F:zinc ion binding"/>
    <property type="evidence" value="ECO:0007669"/>
    <property type="project" value="UniProtKB-KW"/>
</dbReference>
<keyword evidence="4 8" id="KW-0863">Zinc-finger</keyword>
<dbReference type="FunFam" id="3.30.160.60:FF:000110">
    <property type="entry name" value="Zinc finger protein-like"/>
    <property type="match status" value="1"/>
</dbReference>
<dbReference type="Pfam" id="PF00096">
    <property type="entry name" value="zf-C2H2"/>
    <property type="match status" value="1"/>
</dbReference>
<evidence type="ECO:0000313" key="12">
    <source>
        <dbReference type="Proteomes" id="UP000001554"/>
    </source>
</evidence>
<dbReference type="InterPro" id="IPR000210">
    <property type="entry name" value="BTB/POZ_dom"/>
</dbReference>
<dbReference type="Gene3D" id="3.30.160.60">
    <property type="entry name" value="Classic Zinc Finger"/>
    <property type="match status" value="3"/>
</dbReference>
<dbReference type="SMART" id="SM00225">
    <property type="entry name" value="BTB"/>
    <property type="match status" value="1"/>
</dbReference>
<evidence type="ECO:0000256" key="6">
    <source>
        <dbReference type="ARBA" id="ARBA00023125"/>
    </source>
</evidence>
<dbReference type="PROSITE" id="PS50097">
    <property type="entry name" value="BTB"/>
    <property type="match status" value="1"/>
</dbReference>
<evidence type="ECO:0000256" key="3">
    <source>
        <dbReference type="ARBA" id="ARBA00022737"/>
    </source>
</evidence>
<evidence type="ECO:0000256" key="1">
    <source>
        <dbReference type="ARBA" id="ARBA00004123"/>
    </source>
</evidence>
<dbReference type="RefSeq" id="XP_035684011.1">
    <property type="nucleotide sequence ID" value="XM_035828118.1"/>
</dbReference>
<feature type="compositionally biased region" description="Polar residues" evidence="9">
    <location>
        <begin position="232"/>
        <end position="255"/>
    </location>
</feature>
<keyword evidence="6" id="KW-0238">DNA-binding</keyword>
<dbReference type="GeneID" id="118420996"/>
<dbReference type="GO" id="GO:0000981">
    <property type="term" value="F:DNA-binding transcription factor activity, RNA polymerase II-specific"/>
    <property type="evidence" value="ECO:0000318"/>
    <property type="project" value="GO_Central"/>
</dbReference>
<dbReference type="Gene3D" id="3.30.710.10">
    <property type="entry name" value="Potassium Channel Kv1.1, Chain A"/>
    <property type="match status" value="1"/>
</dbReference>
<dbReference type="PROSITE" id="PS00028">
    <property type="entry name" value="ZINC_FINGER_C2H2_1"/>
    <property type="match status" value="3"/>
</dbReference>
<evidence type="ECO:0000256" key="2">
    <source>
        <dbReference type="ARBA" id="ARBA00022723"/>
    </source>
</evidence>
<reference evidence="12" key="1">
    <citation type="journal article" date="2020" name="Nat. Ecol. Evol.">
        <title>Deeply conserved synteny resolves early events in vertebrate evolution.</title>
        <authorList>
            <person name="Simakov O."/>
            <person name="Marletaz F."/>
            <person name="Yue J.X."/>
            <person name="O'Connell B."/>
            <person name="Jenkins J."/>
            <person name="Brandt A."/>
            <person name="Calef R."/>
            <person name="Tung C.H."/>
            <person name="Huang T.K."/>
            <person name="Schmutz J."/>
            <person name="Satoh N."/>
            <person name="Yu J.K."/>
            <person name="Putnam N.H."/>
            <person name="Green R.E."/>
            <person name="Rokhsar D.S."/>
        </authorList>
    </citation>
    <scope>NUCLEOTIDE SEQUENCE [LARGE SCALE GENOMIC DNA]</scope>
    <source>
        <strain evidence="12">S238N-H82</strain>
    </source>
</reference>
<dbReference type="PANTHER" id="PTHR46105:SF28">
    <property type="entry name" value="ZINC FINGER PROTEIN 37-LIKE"/>
    <property type="match status" value="1"/>
</dbReference>
<dbReference type="AlphaFoldDB" id="A0A9J7LJD0"/>
<comment type="subcellular location">
    <subcellularLocation>
        <location evidence="1">Nucleus</location>
    </subcellularLocation>
</comment>
<sequence>MASQPPYVHQLLPAGLQRRLNQQRLAGQYCDLTIRVRDGSFHLHRCVFAAFSSYVAQMDSSSQSLVIDLPALTCRGVQPLVSFLYTSKLHLNGENIFEVYTAAGYLHLQEAVKDCVDFLQKFKKQTASSEGGGDVLEATSTSRGEDVLEMPNPTTVVSASPHPSTVTCSPAGASEAESGSSVTGVIKIEDSTSLTGWEEFARFQDRRDTTAVDNNEPELLSADHDITDATGAENSDQASNDPDEQQSSVGKQTFPETEDSRVDRSTPLPHQYIVVNAEDQHRQSAGTDISVSASTDNMLVPSISMAGPPSVVNSTSYPLADDVNVNPGYTYVYGPGFANSPPSTSSMSAAGKRSECICPLCGCGFSRKSTLKVHMRTHTGEKPYHCSMCPARFSVKCNLKQHVKSMHLRDRPFKCDLCPADFTQRQRLIRHVSDYHS</sequence>
<keyword evidence="5" id="KW-0862">Zinc</keyword>
<gene>
    <name evidence="13" type="primary">LOC118420996</name>
</gene>
<feature type="domain" description="C2H2-type" evidence="11">
    <location>
        <begin position="356"/>
        <end position="383"/>
    </location>
</feature>
<feature type="domain" description="C2H2-type" evidence="11">
    <location>
        <begin position="384"/>
        <end position="412"/>
    </location>
</feature>
<dbReference type="PROSITE" id="PS50157">
    <property type="entry name" value="ZINC_FINGER_C2H2_2"/>
    <property type="match status" value="3"/>
</dbReference>
<keyword evidence="12" id="KW-1185">Reference proteome</keyword>
<dbReference type="PANTHER" id="PTHR46105">
    <property type="entry name" value="AGAP004733-PA"/>
    <property type="match status" value="1"/>
</dbReference>
<evidence type="ECO:0000313" key="13">
    <source>
        <dbReference type="RefSeq" id="XP_035684011.1"/>
    </source>
</evidence>
<evidence type="ECO:0000259" key="10">
    <source>
        <dbReference type="PROSITE" id="PS50097"/>
    </source>
</evidence>
<evidence type="ECO:0000256" key="5">
    <source>
        <dbReference type="ARBA" id="ARBA00022833"/>
    </source>
</evidence>
<keyword evidence="2" id="KW-0479">Metal-binding</keyword>
<dbReference type="GO" id="GO:0006357">
    <property type="term" value="P:regulation of transcription by RNA polymerase II"/>
    <property type="evidence" value="ECO:0000318"/>
    <property type="project" value="GO_Central"/>
</dbReference>
<proteinExistence type="predicted"/>
<dbReference type="InterPro" id="IPR013087">
    <property type="entry name" value="Znf_C2H2_type"/>
</dbReference>
<dbReference type="FunFam" id="3.30.160.60:FF:001450">
    <property type="entry name" value="zinc finger protein 774"/>
    <property type="match status" value="1"/>
</dbReference>
<reference evidence="13" key="2">
    <citation type="submission" date="2025-08" db="UniProtKB">
        <authorList>
            <consortium name="RefSeq"/>
        </authorList>
    </citation>
    <scope>IDENTIFICATION</scope>
    <source>
        <strain evidence="13">S238N-H82</strain>
        <tissue evidence="13">Testes</tissue>
    </source>
</reference>
<dbReference type="OrthoDB" id="10261408at2759"/>
<dbReference type="SUPFAM" id="SSF54695">
    <property type="entry name" value="POZ domain"/>
    <property type="match status" value="1"/>
</dbReference>
<dbReference type="InterPro" id="IPR036236">
    <property type="entry name" value="Znf_C2H2_sf"/>
</dbReference>
<dbReference type="KEGG" id="bfo:118420996"/>
<evidence type="ECO:0000256" key="7">
    <source>
        <dbReference type="ARBA" id="ARBA00023242"/>
    </source>
</evidence>
<dbReference type="GO" id="GO:0000978">
    <property type="term" value="F:RNA polymerase II cis-regulatory region sequence-specific DNA binding"/>
    <property type="evidence" value="ECO:0000318"/>
    <property type="project" value="GO_Central"/>
</dbReference>
<feature type="domain" description="C2H2-type" evidence="11">
    <location>
        <begin position="413"/>
        <end position="437"/>
    </location>
</feature>
<keyword evidence="7" id="KW-0539">Nucleus</keyword>
<feature type="region of interest" description="Disordered" evidence="9">
    <location>
        <begin position="129"/>
        <end position="184"/>
    </location>
</feature>
<feature type="domain" description="BTB" evidence="10">
    <location>
        <begin position="30"/>
        <end position="93"/>
    </location>
</feature>
<dbReference type="Proteomes" id="UP000001554">
    <property type="component" value="Chromosome 8"/>
</dbReference>
<feature type="compositionally biased region" description="Low complexity" evidence="9">
    <location>
        <begin position="171"/>
        <end position="181"/>
    </location>
</feature>
<dbReference type="SUPFAM" id="SSF57667">
    <property type="entry name" value="beta-beta-alpha zinc fingers"/>
    <property type="match status" value="2"/>
</dbReference>
<feature type="region of interest" description="Disordered" evidence="9">
    <location>
        <begin position="208"/>
        <end position="268"/>
    </location>
</feature>
<organism evidence="12 13">
    <name type="scientific">Branchiostoma floridae</name>
    <name type="common">Florida lancelet</name>
    <name type="synonym">Amphioxus</name>
    <dbReference type="NCBI Taxonomy" id="7739"/>
    <lineage>
        <taxon>Eukaryota</taxon>
        <taxon>Metazoa</taxon>
        <taxon>Chordata</taxon>
        <taxon>Cephalochordata</taxon>
        <taxon>Leptocardii</taxon>
        <taxon>Amphioxiformes</taxon>
        <taxon>Branchiostomatidae</taxon>
        <taxon>Branchiostoma</taxon>
    </lineage>
</organism>
<dbReference type="OMA" id="MCPARFS"/>
<evidence type="ECO:0000256" key="9">
    <source>
        <dbReference type="SAM" id="MobiDB-lite"/>
    </source>
</evidence>
<protein>
    <submittedName>
        <fullName evidence="13">Myoneurin-like</fullName>
    </submittedName>
</protein>
<evidence type="ECO:0000259" key="11">
    <source>
        <dbReference type="PROSITE" id="PS50157"/>
    </source>
</evidence>
<name>A0A9J7LJD0_BRAFL</name>
<dbReference type="InterPro" id="IPR011333">
    <property type="entry name" value="SKP1/BTB/POZ_sf"/>
</dbReference>
<evidence type="ECO:0000256" key="8">
    <source>
        <dbReference type="PROSITE-ProRule" id="PRU00042"/>
    </source>
</evidence>
<dbReference type="GO" id="GO:0005634">
    <property type="term" value="C:nucleus"/>
    <property type="evidence" value="ECO:0007669"/>
    <property type="project" value="UniProtKB-SubCell"/>
</dbReference>
<accession>A0A9J7LJD0</accession>
<keyword evidence="3" id="KW-0677">Repeat</keyword>